<dbReference type="RefSeq" id="XP_052748251.1">
    <property type="nucleotide sequence ID" value="XM_052892291.1"/>
</dbReference>
<dbReference type="Gene3D" id="3.30.160.60">
    <property type="entry name" value="Classic Zinc Finger"/>
    <property type="match status" value="5"/>
</dbReference>
<gene>
    <name evidence="12" type="primary">LOC113514730</name>
</gene>
<keyword evidence="3" id="KW-0677">Repeat</keyword>
<dbReference type="Pfam" id="PF00096">
    <property type="entry name" value="zf-C2H2"/>
    <property type="match status" value="1"/>
</dbReference>
<evidence type="ECO:0000256" key="9">
    <source>
        <dbReference type="SAM" id="MobiDB-lite"/>
    </source>
</evidence>
<evidence type="ECO:0000256" key="8">
    <source>
        <dbReference type="PROSITE-ProRule" id="PRU00042"/>
    </source>
</evidence>
<evidence type="ECO:0000256" key="1">
    <source>
        <dbReference type="ARBA" id="ARBA00004123"/>
    </source>
</evidence>
<keyword evidence="5" id="KW-0805">Transcription regulation</keyword>
<dbReference type="Proteomes" id="UP001652740">
    <property type="component" value="Unplaced"/>
</dbReference>
<keyword evidence="2" id="KW-0479">Metal-binding</keyword>
<evidence type="ECO:0000256" key="2">
    <source>
        <dbReference type="ARBA" id="ARBA00022723"/>
    </source>
</evidence>
<feature type="domain" description="C2H2-type" evidence="10">
    <location>
        <begin position="400"/>
        <end position="428"/>
    </location>
</feature>
<reference evidence="12" key="1">
    <citation type="submission" date="2025-08" db="UniProtKB">
        <authorList>
            <consortium name="RefSeq"/>
        </authorList>
    </citation>
    <scope>IDENTIFICATION</scope>
    <source>
        <tissue evidence="12">Whole larvae</tissue>
    </source>
</reference>
<keyword evidence="11" id="KW-1185">Reference proteome</keyword>
<keyword evidence="6" id="KW-0804">Transcription</keyword>
<evidence type="ECO:0000256" key="7">
    <source>
        <dbReference type="ARBA" id="ARBA00023242"/>
    </source>
</evidence>
<organism evidence="11 12">
    <name type="scientific">Galleria mellonella</name>
    <name type="common">Greater wax moth</name>
    <dbReference type="NCBI Taxonomy" id="7137"/>
    <lineage>
        <taxon>Eukaryota</taxon>
        <taxon>Metazoa</taxon>
        <taxon>Ecdysozoa</taxon>
        <taxon>Arthropoda</taxon>
        <taxon>Hexapoda</taxon>
        <taxon>Insecta</taxon>
        <taxon>Pterygota</taxon>
        <taxon>Neoptera</taxon>
        <taxon>Endopterygota</taxon>
        <taxon>Lepidoptera</taxon>
        <taxon>Glossata</taxon>
        <taxon>Ditrysia</taxon>
        <taxon>Pyraloidea</taxon>
        <taxon>Pyralidae</taxon>
        <taxon>Galleriinae</taxon>
        <taxon>Galleria</taxon>
    </lineage>
</organism>
<accession>A0ABM3M9Y3</accession>
<evidence type="ECO:0000256" key="6">
    <source>
        <dbReference type="ARBA" id="ARBA00023163"/>
    </source>
</evidence>
<feature type="domain" description="C2H2-type" evidence="10">
    <location>
        <begin position="551"/>
        <end position="578"/>
    </location>
</feature>
<dbReference type="InterPro" id="IPR013087">
    <property type="entry name" value="Znf_C2H2_type"/>
</dbReference>
<dbReference type="InterPro" id="IPR036236">
    <property type="entry name" value="Znf_C2H2_sf"/>
</dbReference>
<dbReference type="SUPFAM" id="SSF57667">
    <property type="entry name" value="beta-beta-alpha zinc fingers"/>
    <property type="match status" value="3"/>
</dbReference>
<dbReference type="PROSITE" id="PS00028">
    <property type="entry name" value="ZINC_FINGER_C2H2_1"/>
    <property type="match status" value="7"/>
</dbReference>
<evidence type="ECO:0000313" key="12">
    <source>
        <dbReference type="RefSeq" id="XP_052748251.1"/>
    </source>
</evidence>
<evidence type="ECO:0000259" key="10">
    <source>
        <dbReference type="PROSITE" id="PS50157"/>
    </source>
</evidence>
<evidence type="ECO:0000313" key="11">
    <source>
        <dbReference type="Proteomes" id="UP001652740"/>
    </source>
</evidence>
<protein>
    <submittedName>
        <fullName evidence="12">PR domain zinc finger protein 5-like</fullName>
    </submittedName>
</protein>
<feature type="domain" description="C2H2-type" evidence="10">
    <location>
        <begin position="519"/>
        <end position="542"/>
    </location>
</feature>
<feature type="domain" description="C2H2-type" evidence="10">
    <location>
        <begin position="426"/>
        <end position="453"/>
    </location>
</feature>
<dbReference type="PANTHER" id="PTHR24399:SF70">
    <property type="entry name" value="C2H2-TYPE DOMAIN-CONTAINING PROTEIN"/>
    <property type="match status" value="1"/>
</dbReference>
<dbReference type="PROSITE" id="PS50157">
    <property type="entry name" value="ZINC_FINGER_C2H2_2"/>
    <property type="match status" value="8"/>
</dbReference>
<proteinExistence type="predicted"/>
<evidence type="ECO:0000256" key="4">
    <source>
        <dbReference type="ARBA" id="ARBA00022833"/>
    </source>
</evidence>
<dbReference type="GeneID" id="113514730"/>
<keyword evidence="4" id="KW-0862">Zinc</keyword>
<name>A0ABM3M9Y3_GALME</name>
<evidence type="ECO:0000256" key="3">
    <source>
        <dbReference type="ARBA" id="ARBA00022737"/>
    </source>
</evidence>
<sequence>MFCNNLEDLKICRGCLCTTRTLAPIDKYYDLLKKNLGPNLKRGYRLENKNLLICWECRMALKNFEKLLFKVKKAQDFFISNRKRMKEIIEENENINLSTLSAKRIFDFNYCYTFEPDIIKLEKTESDSKTFENDFRNIEIHVECKEEVEKFENDQDIVSNETNCELSQYNRDIDSFSDCDNVIAENIDNDNNINLTVNENLETTIIKEKNDDLKISESEQTLKVSQRDNTKTKKKKIRQPKSEPQKFKVTLLTIDNLNADKTKYYNRLPMDNDEIEFNLKEEESKNYTKMKFKCGKCLSGFKEESQFWQHKKEYHSAKMRFECDMCGIRTHRKTEMAAHCREHYTKLICLLCNYSCCRMWQLDEHLLSVHHKIIECQICGAKFSKTLDYAKHHKNFHKQFVCEHCGKRFSKKYIIENHMQRRHAQYKCTICGIQFKTYVSHRWHMKIQHVKNPSEETFCVECNIQFDNVIKYKNHFQVFVKHRPPVKKSFPCPECGKVYNKHITMKYHYNYEHLKRTQFICTKCDRYFLNGFRLRLHTATVHDKISRPKNKMCTLCGRGFSTNRILENHIRTHTGERPFLCAQCPAAFAQKTALVTHTRAIHKEERAN</sequence>
<keyword evidence="7" id="KW-0539">Nucleus</keyword>
<dbReference type="PANTHER" id="PTHR24399">
    <property type="entry name" value="ZINC FINGER AND BTB DOMAIN-CONTAINING"/>
    <property type="match status" value="1"/>
</dbReference>
<comment type="subcellular location">
    <subcellularLocation>
        <location evidence="1">Nucleus</location>
    </subcellularLocation>
</comment>
<feature type="region of interest" description="Disordered" evidence="9">
    <location>
        <begin position="220"/>
        <end position="242"/>
    </location>
</feature>
<dbReference type="SMART" id="SM00355">
    <property type="entry name" value="ZnF_C2H2"/>
    <property type="match status" value="11"/>
</dbReference>
<keyword evidence="8" id="KW-0863">Zinc-finger</keyword>
<feature type="domain" description="C2H2-type" evidence="10">
    <location>
        <begin position="490"/>
        <end position="518"/>
    </location>
</feature>
<feature type="domain" description="C2H2-type" evidence="10">
    <location>
        <begin position="579"/>
        <end position="607"/>
    </location>
</feature>
<evidence type="ECO:0000256" key="5">
    <source>
        <dbReference type="ARBA" id="ARBA00023015"/>
    </source>
</evidence>
<feature type="domain" description="C2H2-type" evidence="10">
    <location>
        <begin position="374"/>
        <end position="397"/>
    </location>
</feature>
<feature type="domain" description="C2H2-type" evidence="10">
    <location>
        <begin position="292"/>
        <end position="320"/>
    </location>
</feature>